<dbReference type="AlphaFoldDB" id="A0A142G185"/>
<reference evidence="2 5" key="2">
    <citation type="submission" date="2017-10" db="EMBL/GenBank/DDBJ databases">
        <title>Draft genome sequences of Aggregatibacter actinomycetemcomitans strains 310a and 310b.</title>
        <authorList>
            <person name="May A.C."/>
            <person name="Ohta H."/>
            <person name="Maeda H."/>
            <person name="Kokeguchi S."/>
            <person name="Cugini C."/>
        </authorList>
    </citation>
    <scope>NUCLEOTIDE SEQUENCE [LARGE SCALE GENOMIC DNA]</scope>
    <source>
        <strain evidence="2 5">310b</strain>
    </source>
</reference>
<reference evidence="3 6" key="3">
    <citation type="submission" date="2019-08" db="EMBL/GenBank/DDBJ databases">
        <title>Whole genome sequencing of Aggregatibacter actinomycetemcomitans cultured from blood stream infections in Denmark reveals a novel phylogenetic lineage expressing serotype a membrane O polysaccharide.</title>
        <authorList>
            <person name="Nedergaard S."/>
            <person name="Kobel C.M."/>
            <person name="Nielsen M.B."/>
            <person name="Moeller R.T."/>
            <person name="Jensen A.B."/>
            <person name="Noerskov-Lauritsen N."/>
        </authorList>
    </citation>
    <scope>NUCLEOTIDE SEQUENCE [LARGE SCALE GENOMIC DNA]</scope>
    <source>
        <strain evidence="3 6">PN_563</strain>
    </source>
</reference>
<evidence type="ECO:0000313" key="3">
    <source>
        <dbReference type="EMBL" id="TYA39630.1"/>
    </source>
</evidence>
<evidence type="ECO:0000313" key="4">
    <source>
        <dbReference type="Proteomes" id="UP000072236"/>
    </source>
</evidence>
<dbReference type="Proteomes" id="UP000226080">
    <property type="component" value="Unassembled WGS sequence"/>
</dbReference>
<dbReference type="OrthoDB" id="9796786at2"/>
<keyword evidence="5" id="KW-1185">Reference proteome</keyword>
<dbReference type="Proteomes" id="UP000323012">
    <property type="component" value="Unassembled WGS sequence"/>
</dbReference>
<accession>A0A142G185</accession>
<sequence length="55" mass="6364">MVMLVENYETTHYLVTLPPPEIEAIKFRIEQKGLSIKDLDGIIGKPNRVYEVFNT</sequence>
<evidence type="ECO:0000313" key="6">
    <source>
        <dbReference type="Proteomes" id="UP000323012"/>
    </source>
</evidence>
<protein>
    <submittedName>
        <fullName evidence="3">XRE family transcriptional regulator</fullName>
    </submittedName>
</protein>
<evidence type="ECO:0000313" key="5">
    <source>
        <dbReference type="Proteomes" id="UP000226080"/>
    </source>
</evidence>
<dbReference type="EMBL" id="CP012959">
    <property type="protein sequence ID" value="AMQ94415.1"/>
    <property type="molecule type" value="Genomic_DNA"/>
</dbReference>
<reference evidence="1 4" key="1">
    <citation type="submission" date="2015-10" db="EMBL/GenBank/DDBJ databases">
        <title>Tn-seq of a polymicrobial infection.</title>
        <authorList>
            <person name="Stacy A."/>
            <person name="Rumbaugh K.P."/>
            <person name="Whiteley M."/>
        </authorList>
    </citation>
    <scope>NUCLEOTIDE SEQUENCE [LARGE SCALE GENOMIC DNA]</scope>
    <source>
        <strain evidence="1 4">624</strain>
    </source>
</reference>
<name>A0A142G185_AGGAC</name>
<dbReference type="KEGG" id="aact:ACT75_07720"/>
<dbReference type="EMBL" id="PCGW01000005">
    <property type="protein sequence ID" value="PHO20972.1"/>
    <property type="molecule type" value="Genomic_DNA"/>
</dbReference>
<evidence type="ECO:0000313" key="2">
    <source>
        <dbReference type="EMBL" id="PHO20972.1"/>
    </source>
</evidence>
<dbReference type="Proteomes" id="UP000072236">
    <property type="component" value="Chromosome"/>
</dbReference>
<evidence type="ECO:0000313" key="1">
    <source>
        <dbReference type="EMBL" id="AMQ94415.1"/>
    </source>
</evidence>
<dbReference type="eggNOG" id="COG5499">
    <property type="taxonomic scope" value="Bacteria"/>
</dbReference>
<proteinExistence type="predicted"/>
<organism evidence="3 6">
    <name type="scientific">Aggregatibacter actinomycetemcomitans</name>
    <name type="common">Actinobacillus actinomycetemcomitans</name>
    <name type="synonym">Haemophilus actinomycetemcomitans</name>
    <dbReference type="NCBI Taxonomy" id="714"/>
    <lineage>
        <taxon>Bacteria</taxon>
        <taxon>Pseudomonadati</taxon>
        <taxon>Pseudomonadota</taxon>
        <taxon>Gammaproteobacteria</taxon>
        <taxon>Pasteurellales</taxon>
        <taxon>Pasteurellaceae</taxon>
        <taxon>Aggregatibacter</taxon>
    </lineage>
</organism>
<dbReference type="EMBL" id="VSED01000004">
    <property type="protein sequence ID" value="TYA39630.1"/>
    <property type="molecule type" value="Genomic_DNA"/>
</dbReference>
<gene>
    <name evidence="1" type="ORF">ACT75_07720</name>
    <name evidence="2" type="ORF">CQR80_03570</name>
    <name evidence="3" type="ORF">FXB79_02790</name>
</gene>